<dbReference type="SMART" id="SM00530">
    <property type="entry name" value="HTH_XRE"/>
    <property type="match status" value="1"/>
</dbReference>
<organism evidence="2 3">
    <name type="scientific">Actinospica acidithermotolerans</name>
    <dbReference type="NCBI Taxonomy" id="2828514"/>
    <lineage>
        <taxon>Bacteria</taxon>
        <taxon>Bacillati</taxon>
        <taxon>Actinomycetota</taxon>
        <taxon>Actinomycetes</taxon>
        <taxon>Catenulisporales</taxon>
        <taxon>Actinospicaceae</taxon>
        <taxon>Actinospica</taxon>
    </lineage>
</organism>
<name>A0A941IHT8_9ACTN</name>
<accession>A0A941IHT8</accession>
<dbReference type="PANTHER" id="PTHR35010">
    <property type="entry name" value="BLL4672 PROTEIN-RELATED"/>
    <property type="match status" value="1"/>
</dbReference>
<dbReference type="EMBL" id="JAGSOH010000038">
    <property type="protein sequence ID" value="MBR7827594.1"/>
    <property type="molecule type" value="Genomic_DNA"/>
</dbReference>
<dbReference type="SUPFAM" id="SSF47413">
    <property type="entry name" value="lambda repressor-like DNA-binding domains"/>
    <property type="match status" value="1"/>
</dbReference>
<dbReference type="RefSeq" id="WP_212518736.1">
    <property type="nucleotide sequence ID" value="NZ_JAGSOH010000038.1"/>
</dbReference>
<feature type="domain" description="HTH cro/C1-type" evidence="1">
    <location>
        <begin position="38"/>
        <end position="85"/>
    </location>
</feature>
<evidence type="ECO:0000259" key="1">
    <source>
        <dbReference type="PROSITE" id="PS50943"/>
    </source>
</evidence>
<reference evidence="2" key="1">
    <citation type="submission" date="2021-04" db="EMBL/GenBank/DDBJ databases">
        <title>Genome based classification of Actinospica acidithermotolerans sp. nov., an actinobacterium isolated from an Indonesian hot spring.</title>
        <authorList>
            <person name="Kusuma A.B."/>
            <person name="Putra K.E."/>
            <person name="Nafisah S."/>
            <person name="Loh J."/>
            <person name="Nouioui I."/>
            <person name="Goodfellow M."/>
        </authorList>
    </citation>
    <scope>NUCLEOTIDE SEQUENCE</scope>
    <source>
        <strain evidence="2">MGRD01-02</strain>
    </source>
</reference>
<sequence length="290" mass="31605">MTGIVDRAALADFLRRSRERVDPASVGLPPRGRRRTPGLRREDVAQLAGISVDYYARLEQQRGAYPSEQVIKALARALRLTEDECDYLHRIAGYQTIARESAAAHVRPGILLILDRLVDAPAQVVSDSGQILARNALAAALFGAPALPGRLGNATWNLFTNPAARTTVVPEDLPGVLASNVANLRAVHAQRPQDSDVNDLIRDLLDASAEFRELWERHDVAVRRSASKTLLHPEVGRLELDCEVLLAPSGEQKLILFTARPGTDTADKLKLLRVLGSQSFAGDPASPNVR</sequence>
<dbReference type="PANTHER" id="PTHR35010:SF2">
    <property type="entry name" value="BLL4672 PROTEIN"/>
    <property type="match status" value="1"/>
</dbReference>
<evidence type="ECO:0000313" key="3">
    <source>
        <dbReference type="Proteomes" id="UP000676325"/>
    </source>
</evidence>
<dbReference type="Pfam" id="PF17765">
    <property type="entry name" value="MLTR_LBD"/>
    <property type="match status" value="1"/>
</dbReference>
<dbReference type="Gene3D" id="1.10.260.40">
    <property type="entry name" value="lambda repressor-like DNA-binding domains"/>
    <property type="match status" value="1"/>
</dbReference>
<dbReference type="CDD" id="cd00093">
    <property type="entry name" value="HTH_XRE"/>
    <property type="match status" value="1"/>
</dbReference>
<dbReference type="AlphaFoldDB" id="A0A941IHT8"/>
<protein>
    <submittedName>
        <fullName evidence="2">Helix-turn-helix domain-containing protein</fullName>
    </submittedName>
</protein>
<proteinExistence type="predicted"/>
<evidence type="ECO:0000313" key="2">
    <source>
        <dbReference type="EMBL" id="MBR7827594.1"/>
    </source>
</evidence>
<gene>
    <name evidence="2" type="ORF">KDK95_14850</name>
</gene>
<keyword evidence="3" id="KW-1185">Reference proteome</keyword>
<dbReference type="InterPro" id="IPR041413">
    <property type="entry name" value="MLTR_LBD"/>
</dbReference>
<dbReference type="Gene3D" id="3.30.450.180">
    <property type="match status" value="1"/>
</dbReference>
<dbReference type="InterPro" id="IPR001387">
    <property type="entry name" value="Cro/C1-type_HTH"/>
</dbReference>
<dbReference type="Proteomes" id="UP000676325">
    <property type="component" value="Unassembled WGS sequence"/>
</dbReference>
<dbReference type="Pfam" id="PF13560">
    <property type="entry name" value="HTH_31"/>
    <property type="match status" value="1"/>
</dbReference>
<comment type="caution">
    <text evidence="2">The sequence shown here is derived from an EMBL/GenBank/DDBJ whole genome shotgun (WGS) entry which is preliminary data.</text>
</comment>
<dbReference type="GO" id="GO:0003677">
    <property type="term" value="F:DNA binding"/>
    <property type="evidence" value="ECO:0007669"/>
    <property type="project" value="InterPro"/>
</dbReference>
<dbReference type="PROSITE" id="PS50943">
    <property type="entry name" value="HTH_CROC1"/>
    <property type="match status" value="1"/>
</dbReference>
<dbReference type="InterPro" id="IPR010982">
    <property type="entry name" value="Lambda_DNA-bd_dom_sf"/>
</dbReference>